<evidence type="ECO:0000256" key="3">
    <source>
        <dbReference type="SAM" id="Phobius"/>
    </source>
</evidence>
<feature type="region of interest" description="Disordered" evidence="2">
    <location>
        <begin position="99"/>
        <end position="188"/>
    </location>
</feature>
<protein>
    <submittedName>
        <fullName evidence="4">Uncharacterized protein</fullName>
    </submittedName>
</protein>
<keyword evidence="3" id="KW-0812">Transmembrane</keyword>
<reference evidence="4 5" key="1">
    <citation type="submission" date="2013-01" db="EMBL/GenBank/DDBJ databases">
        <authorList>
            <person name="Bench S."/>
        </authorList>
    </citation>
    <scope>NUCLEOTIDE SEQUENCE [LARGE SCALE GENOMIC DNA]</scope>
    <source>
        <strain evidence="4 5">WH 0005</strain>
    </source>
</reference>
<dbReference type="EMBL" id="CAQL01001183">
    <property type="protein sequence ID" value="CCQ59185.1"/>
    <property type="molecule type" value="Genomic_DNA"/>
</dbReference>
<organism evidence="4 5">
    <name type="scientific">Crocosphaera watsonii WH 0005</name>
    <dbReference type="NCBI Taxonomy" id="423472"/>
    <lineage>
        <taxon>Bacteria</taxon>
        <taxon>Bacillati</taxon>
        <taxon>Cyanobacteriota</taxon>
        <taxon>Cyanophyceae</taxon>
        <taxon>Oscillatoriophycideae</taxon>
        <taxon>Chroococcales</taxon>
        <taxon>Aphanothecaceae</taxon>
        <taxon>Crocosphaera</taxon>
    </lineage>
</organism>
<feature type="coiled-coil region" evidence="1">
    <location>
        <begin position="55"/>
        <end position="89"/>
    </location>
</feature>
<reference evidence="4 5" key="2">
    <citation type="submission" date="2013-09" db="EMBL/GenBank/DDBJ databases">
        <title>Whole genome comparison of six Crocosphaera watsonii strains with differing phenotypes.</title>
        <authorList>
            <person name="Bench S.R."/>
            <person name="Heller P."/>
            <person name="Frank I."/>
            <person name="Arciniega M."/>
            <person name="Shilova I.N."/>
            <person name="Zehr J.P."/>
        </authorList>
    </citation>
    <scope>NUCLEOTIDE SEQUENCE [LARGE SCALE GENOMIC DNA]</scope>
    <source>
        <strain evidence="4 5">WH 0005</strain>
    </source>
</reference>
<keyword evidence="3" id="KW-0472">Membrane</keyword>
<feature type="compositionally biased region" description="Polar residues" evidence="2">
    <location>
        <begin position="111"/>
        <end position="156"/>
    </location>
</feature>
<dbReference type="Proteomes" id="UP000017981">
    <property type="component" value="Unassembled WGS sequence"/>
</dbReference>
<dbReference type="AlphaFoldDB" id="T2J3X4"/>
<gene>
    <name evidence="4" type="ORF">CWATWH0005_4006</name>
</gene>
<comment type="caution">
    <text evidence="4">The sequence shown here is derived from an EMBL/GenBank/DDBJ whole genome shotgun (WGS) entry which is preliminary data.</text>
</comment>
<sequence length="319" mass="35215">MKVLLDVSKTLLLINGVIIIPCFLLVTGTYRYHLSNIGARDNISSKFHRAVKDDTPTYKQQLQELEVQKNQLEEQLEASQRTKTDAEVVAQRLLMNNIRSKVTPVPPPQAKETQSKPSVTRPITSRSKLAQVSSTKPESQSSQQSLIKNPASTPHKSSVPVAREKKQSLPVSEVSVAPQTSTTNSVLTNHHSSAQELAKTAPKGFISPKDLSQIRSSQTETPIVAPQAKTSIKRHITLANDLSFGLIVADNRNELTYGTRNYKKVQTAILSLRKGSSHTLEEAAQRSSIDLKTLKWLAHYGQNRPGSFNPPQISMVDPD</sequence>
<keyword evidence="3" id="KW-1133">Transmembrane helix</keyword>
<proteinExistence type="predicted"/>
<feature type="compositionally biased region" description="Polar residues" evidence="2">
    <location>
        <begin position="177"/>
        <end position="188"/>
    </location>
</feature>
<feature type="transmembrane region" description="Helical" evidence="3">
    <location>
        <begin position="12"/>
        <end position="32"/>
    </location>
</feature>
<accession>T2J3X4</accession>
<name>T2J3X4_CROWT</name>
<evidence type="ECO:0000256" key="2">
    <source>
        <dbReference type="SAM" id="MobiDB-lite"/>
    </source>
</evidence>
<evidence type="ECO:0000313" key="4">
    <source>
        <dbReference type="EMBL" id="CCQ59185.1"/>
    </source>
</evidence>
<evidence type="ECO:0000256" key="1">
    <source>
        <dbReference type="SAM" id="Coils"/>
    </source>
</evidence>
<evidence type="ECO:0000313" key="5">
    <source>
        <dbReference type="Proteomes" id="UP000017981"/>
    </source>
</evidence>
<keyword evidence="1" id="KW-0175">Coiled coil</keyword>
<dbReference type="RefSeq" id="WP_021834147.1">
    <property type="nucleotide sequence ID" value="NZ_CAQL01001183.1"/>
</dbReference>